<name>A0ABU1TM45_9FLAO</name>
<keyword evidence="2" id="KW-1185">Reference proteome</keyword>
<comment type="caution">
    <text evidence="1">The sequence shown here is derived from an EMBL/GenBank/DDBJ whole genome shotgun (WGS) entry which is preliminary data.</text>
</comment>
<proteinExistence type="predicted"/>
<organism evidence="1 2">
    <name type="scientific">Flavobacterium arsenatis</name>
    <dbReference type="NCBI Taxonomy" id="1484332"/>
    <lineage>
        <taxon>Bacteria</taxon>
        <taxon>Pseudomonadati</taxon>
        <taxon>Bacteroidota</taxon>
        <taxon>Flavobacteriia</taxon>
        <taxon>Flavobacteriales</taxon>
        <taxon>Flavobacteriaceae</taxon>
        <taxon>Flavobacterium</taxon>
    </lineage>
</organism>
<sequence length="41" mass="4745">MKISSICKIIFYTTFFISTKSISQTNIFFKIPDPVVSEQKI</sequence>
<evidence type="ECO:0000313" key="1">
    <source>
        <dbReference type="EMBL" id="MDR6967044.1"/>
    </source>
</evidence>
<accession>A0ABU1TM45</accession>
<reference evidence="1 2" key="1">
    <citation type="submission" date="2023-07" db="EMBL/GenBank/DDBJ databases">
        <title>Sorghum-associated microbial communities from plants grown in Nebraska, USA.</title>
        <authorList>
            <person name="Schachtman D."/>
        </authorList>
    </citation>
    <scope>NUCLEOTIDE SEQUENCE [LARGE SCALE GENOMIC DNA]</scope>
    <source>
        <strain evidence="1 2">3773</strain>
    </source>
</reference>
<evidence type="ECO:0000313" key="2">
    <source>
        <dbReference type="Proteomes" id="UP001255185"/>
    </source>
</evidence>
<dbReference type="Proteomes" id="UP001255185">
    <property type="component" value="Unassembled WGS sequence"/>
</dbReference>
<dbReference type="EMBL" id="JAVDVI010000003">
    <property type="protein sequence ID" value="MDR6967044.1"/>
    <property type="molecule type" value="Genomic_DNA"/>
</dbReference>
<protein>
    <submittedName>
        <fullName evidence="1">Uncharacterized protein</fullName>
    </submittedName>
</protein>
<gene>
    <name evidence="1" type="ORF">J2X31_001044</name>
</gene>